<keyword evidence="3" id="KW-1185">Reference proteome</keyword>
<keyword evidence="1" id="KW-1133">Transmembrane helix</keyword>
<keyword evidence="1" id="KW-0472">Membrane</keyword>
<evidence type="ECO:0000313" key="2">
    <source>
        <dbReference type="EMBL" id="TXD98004.1"/>
    </source>
</evidence>
<proteinExistence type="predicted"/>
<dbReference type="Proteomes" id="UP000321903">
    <property type="component" value="Unassembled WGS sequence"/>
</dbReference>
<keyword evidence="1" id="KW-0812">Transmembrane</keyword>
<sequence>MSFTTQSRCLKSQHLLNLKHQSSNGNYKKAWHRKVKHEKATKIVFTLIIAAFSFSAVGCNTLQALEPTAILISNIKNVI</sequence>
<dbReference type="AlphaFoldDB" id="A0A5C7A6A5"/>
<reference evidence="2 3" key="1">
    <citation type="submission" date="2019-08" db="EMBL/GenBank/DDBJ databases">
        <title>Genome sequence of Psychrobacter frigidicola ACAM304 (type strain).</title>
        <authorList>
            <person name="Bowman J.P."/>
        </authorList>
    </citation>
    <scope>NUCLEOTIDE SEQUENCE [LARGE SCALE GENOMIC DNA]</scope>
    <source>
        <strain evidence="2 3">ACAM 304</strain>
    </source>
</reference>
<dbReference type="RefSeq" id="WP_147222044.1">
    <property type="nucleotide sequence ID" value="NZ_CAJGYY010000001.1"/>
</dbReference>
<name>A0A5C7A6A5_9GAMM</name>
<evidence type="ECO:0000313" key="3">
    <source>
        <dbReference type="Proteomes" id="UP000321903"/>
    </source>
</evidence>
<comment type="caution">
    <text evidence="2">The sequence shown here is derived from an EMBL/GenBank/DDBJ whole genome shotgun (WGS) entry which is preliminary data.</text>
</comment>
<protein>
    <submittedName>
        <fullName evidence="2">Uncharacterized protein</fullName>
    </submittedName>
</protein>
<feature type="transmembrane region" description="Helical" evidence="1">
    <location>
        <begin position="43"/>
        <end position="65"/>
    </location>
</feature>
<organism evidence="2 3">
    <name type="scientific">Psychrobacter frigidicola</name>
    <dbReference type="NCBI Taxonomy" id="45611"/>
    <lineage>
        <taxon>Bacteria</taxon>
        <taxon>Pseudomonadati</taxon>
        <taxon>Pseudomonadota</taxon>
        <taxon>Gammaproteobacteria</taxon>
        <taxon>Moraxellales</taxon>
        <taxon>Moraxellaceae</taxon>
        <taxon>Psychrobacter</taxon>
    </lineage>
</organism>
<evidence type="ECO:0000256" key="1">
    <source>
        <dbReference type="SAM" id="Phobius"/>
    </source>
</evidence>
<dbReference type="EMBL" id="VORZ01000001">
    <property type="protein sequence ID" value="TXD98004.1"/>
    <property type="molecule type" value="Genomic_DNA"/>
</dbReference>
<gene>
    <name evidence="2" type="ORF">ES754_03360</name>
</gene>
<accession>A0A5C7A6A5</accession>